<gene>
    <name evidence="17" type="ORF">J0895_13260</name>
</gene>
<dbReference type="EC" id="2.7.1.26" evidence="14"/>
<evidence type="ECO:0000256" key="6">
    <source>
        <dbReference type="ARBA" id="ARBA00022695"/>
    </source>
</evidence>
<sequence>MWITSSLTTALTPASVALGNFDGIHQGHRQVMQPILSPSLRRQPLSVPPLTGESYGENSPPNPEASLKNAEETNLEPYPTVVTFNPHPQEFFTGQRRSLLTPLSEKVKYLEAIGVQQLVLLPFDQDLANMTPESFVEEILVGQLKAQQISVGQDFCFGRQRSGTVTELKAIAARHGVKVHLVPLQTANGDRISSSAIREALLQGNLKQANSILGRPYSLIGEVVQGKQIGRTIGFPTANLQLPQEKFLPRHGVYAVRVYGVSSLCEENGVMGALNIGTRPTVDAIATPTVEVHLLDWSGDLYGKTLTLHLEHFLRPQQKFNSLDQLKAQIQTDCDSARTLLSAQE</sequence>
<evidence type="ECO:0000313" key="17">
    <source>
        <dbReference type="EMBL" id="MBO0350063.1"/>
    </source>
</evidence>
<evidence type="ECO:0000256" key="12">
    <source>
        <dbReference type="ARBA" id="ARBA00047880"/>
    </source>
</evidence>
<keyword evidence="6 14" id="KW-0548">Nucleotidyltransferase</keyword>
<keyword evidence="18" id="KW-1185">Reference proteome</keyword>
<dbReference type="NCBIfam" id="TIGR00083">
    <property type="entry name" value="ribF"/>
    <property type="match status" value="1"/>
</dbReference>
<dbReference type="PANTHER" id="PTHR22749:SF6">
    <property type="entry name" value="RIBOFLAVIN KINASE"/>
    <property type="match status" value="1"/>
</dbReference>
<dbReference type="SUPFAM" id="SSF82114">
    <property type="entry name" value="Riboflavin kinase-like"/>
    <property type="match status" value="1"/>
</dbReference>
<dbReference type="CDD" id="cd02064">
    <property type="entry name" value="FAD_synthetase_N"/>
    <property type="match status" value="1"/>
</dbReference>
<keyword evidence="3 14" id="KW-0285">Flavoprotein</keyword>
<dbReference type="InterPro" id="IPR015865">
    <property type="entry name" value="Riboflavin_kinase_bac/euk"/>
</dbReference>
<dbReference type="Gene3D" id="3.40.50.620">
    <property type="entry name" value="HUPs"/>
    <property type="match status" value="1"/>
</dbReference>
<comment type="similarity">
    <text evidence="14">Belongs to the ribF family.</text>
</comment>
<keyword evidence="11" id="KW-0511">Multifunctional enzyme</keyword>
<evidence type="ECO:0000256" key="8">
    <source>
        <dbReference type="ARBA" id="ARBA00022777"/>
    </source>
</evidence>
<dbReference type="GO" id="GO:0003919">
    <property type="term" value="F:FMN adenylyltransferase activity"/>
    <property type="evidence" value="ECO:0007669"/>
    <property type="project" value="UniProtKB-EC"/>
</dbReference>
<evidence type="ECO:0000256" key="4">
    <source>
        <dbReference type="ARBA" id="ARBA00022643"/>
    </source>
</evidence>
<dbReference type="RefSeq" id="WP_207088561.1">
    <property type="nucleotide sequence ID" value="NZ_JAFLQW010000354.1"/>
</dbReference>
<evidence type="ECO:0000256" key="15">
    <source>
        <dbReference type="SAM" id="MobiDB-lite"/>
    </source>
</evidence>
<dbReference type="SUPFAM" id="SSF52374">
    <property type="entry name" value="Nucleotidylyl transferase"/>
    <property type="match status" value="1"/>
</dbReference>
<dbReference type="InterPro" id="IPR023468">
    <property type="entry name" value="Riboflavin_kinase"/>
</dbReference>
<keyword evidence="4 14" id="KW-0288">FMN</keyword>
<feature type="domain" description="Riboflavin kinase" evidence="16">
    <location>
        <begin position="212"/>
        <end position="342"/>
    </location>
</feature>
<dbReference type="Pfam" id="PF01687">
    <property type="entry name" value="Flavokinase"/>
    <property type="match status" value="1"/>
</dbReference>
<evidence type="ECO:0000259" key="16">
    <source>
        <dbReference type="SMART" id="SM00904"/>
    </source>
</evidence>
<evidence type="ECO:0000256" key="13">
    <source>
        <dbReference type="ARBA" id="ARBA00049494"/>
    </source>
</evidence>
<evidence type="ECO:0000256" key="3">
    <source>
        <dbReference type="ARBA" id="ARBA00022630"/>
    </source>
</evidence>
<comment type="catalytic activity">
    <reaction evidence="12 14">
        <text>riboflavin + ATP = FMN + ADP + H(+)</text>
        <dbReference type="Rhea" id="RHEA:14357"/>
        <dbReference type="ChEBI" id="CHEBI:15378"/>
        <dbReference type="ChEBI" id="CHEBI:30616"/>
        <dbReference type="ChEBI" id="CHEBI:57986"/>
        <dbReference type="ChEBI" id="CHEBI:58210"/>
        <dbReference type="ChEBI" id="CHEBI:456216"/>
        <dbReference type="EC" id="2.7.1.26"/>
    </reaction>
</comment>
<comment type="catalytic activity">
    <reaction evidence="13 14">
        <text>FMN + ATP + H(+) = FAD + diphosphate</text>
        <dbReference type="Rhea" id="RHEA:17237"/>
        <dbReference type="ChEBI" id="CHEBI:15378"/>
        <dbReference type="ChEBI" id="CHEBI:30616"/>
        <dbReference type="ChEBI" id="CHEBI:33019"/>
        <dbReference type="ChEBI" id="CHEBI:57692"/>
        <dbReference type="ChEBI" id="CHEBI:58210"/>
        <dbReference type="EC" id="2.7.7.2"/>
    </reaction>
</comment>
<comment type="pathway">
    <text evidence="1 14">Cofactor biosynthesis; FAD biosynthesis; FAD from FMN: step 1/1.</text>
</comment>
<protein>
    <recommendedName>
        <fullName evidence="14">Riboflavin biosynthesis protein</fullName>
    </recommendedName>
    <domain>
        <recommendedName>
            <fullName evidence="14">Riboflavin kinase</fullName>
            <ecNumber evidence="14">2.7.1.26</ecNumber>
        </recommendedName>
        <alternativeName>
            <fullName evidence="14">Flavokinase</fullName>
        </alternativeName>
    </domain>
    <domain>
        <recommendedName>
            <fullName evidence="14">FMN adenylyltransferase</fullName>
            <ecNumber evidence="14">2.7.7.2</ecNumber>
        </recommendedName>
        <alternativeName>
            <fullName evidence="14">FAD pyrophosphorylase</fullName>
        </alternativeName>
        <alternativeName>
            <fullName evidence="14">FAD synthase</fullName>
        </alternativeName>
    </domain>
</protein>
<evidence type="ECO:0000256" key="7">
    <source>
        <dbReference type="ARBA" id="ARBA00022741"/>
    </source>
</evidence>
<feature type="region of interest" description="Disordered" evidence="15">
    <location>
        <begin position="35"/>
        <end position="68"/>
    </location>
</feature>
<proteinExistence type="inferred from homology"/>
<dbReference type="InterPro" id="IPR015864">
    <property type="entry name" value="FAD_synthase"/>
</dbReference>
<keyword evidence="10 14" id="KW-0067">ATP-binding</keyword>
<evidence type="ECO:0000256" key="9">
    <source>
        <dbReference type="ARBA" id="ARBA00022827"/>
    </source>
</evidence>
<dbReference type="Gene3D" id="2.40.30.30">
    <property type="entry name" value="Riboflavin kinase-like"/>
    <property type="match status" value="1"/>
</dbReference>
<keyword evidence="9 14" id="KW-0274">FAD</keyword>
<evidence type="ECO:0000313" key="18">
    <source>
        <dbReference type="Proteomes" id="UP000664844"/>
    </source>
</evidence>
<evidence type="ECO:0000256" key="2">
    <source>
        <dbReference type="ARBA" id="ARBA00005201"/>
    </source>
</evidence>
<dbReference type="GO" id="GO:0008531">
    <property type="term" value="F:riboflavin kinase activity"/>
    <property type="evidence" value="ECO:0007669"/>
    <property type="project" value="UniProtKB-EC"/>
</dbReference>
<evidence type="ECO:0000256" key="10">
    <source>
        <dbReference type="ARBA" id="ARBA00022840"/>
    </source>
</evidence>
<keyword evidence="5 14" id="KW-0808">Transferase</keyword>
<keyword evidence="7 14" id="KW-0547">Nucleotide-binding</keyword>
<dbReference type="Proteomes" id="UP000664844">
    <property type="component" value="Unassembled WGS sequence"/>
</dbReference>
<evidence type="ECO:0000256" key="5">
    <source>
        <dbReference type="ARBA" id="ARBA00022679"/>
    </source>
</evidence>
<dbReference type="EMBL" id="JAFLQW010000354">
    <property type="protein sequence ID" value="MBO0350063.1"/>
    <property type="molecule type" value="Genomic_DNA"/>
</dbReference>
<reference evidence="17 18" key="1">
    <citation type="submission" date="2021-03" db="EMBL/GenBank/DDBJ databases">
        <title>Metabolic Capacity of the Antarctic Cyanobacterium Phormidium pseudopriestleyi that Sustains Oxygenic Photosynthesis in the Presence of Hydrogen Sulfide.</title>
        <authorList>
            <person name="Lumian J.E."/>
            <person name="Jungblut A.D."/>
            <person name="Dillon M.L."/>
            <person name="Hawes I."/>
            <person name="Doran P.T."/>
            <person name="Mackey T.J."/>
            <person name="Dick G.J."/>
            <person name="Grettenberger C.L."/>
            <person name="Sumner D.Y."/>
        </authorList>
    </citation>
    <scope>NUCLEOTIDE SEQUENCE [LARGE SCALE GENOMIC DNA]</scope>
    <source>
        <strain evidence="17 18">FRX01</strain>
    </source>
</reference>
<dbReference type="InterPro" id="IPR002606">
    <property type="entry name" value="Riboflavin_kinase_bac"/>
</dbReference>
<dbReference type="SMART" id="SM00904">
    <property type="entry name" value="Flavokinase"/>
    <property type="match status" value="1"/>
</dbReference>
<dbReference type="Pfam" id="PF06574">
    <property type="entry name" value="FAD_syn"/>
    <property type="match status" value="2"/>
</dbReference>
<name>A0ABS3FTF4_9CYAN</name>
<evidence type="ECO:0000256" key="1">
    <source>
        <dbReference type="ARBA" id="ARBA00004726"/>
    </source>
</evidence>
<comment type="pathway">
    <text evidence="2 14">Cofactor biosynthesis; FMN biosynthesis; FMN from riboflavin (ATP route): step 1/1.</text>
</comment>
<dbReference type="EC" id="2.7.7.2" evidence="14"/>
<dbReference type="PIRSF" id="PIRSF004491">
    <property type="entry name" value="FAD_Synth"/>
    <property type="match status" value="1"/>
</dbReference>
<evidence type="ECO:0000256" key="11">
    <source>
        <dbReference type="ARBA" id="ARBA00023268"/>
    </source>
</evidence>
<dbReference type="NCBIfam" id="NF004160">
    <property type="entry name" value="PRK05627.1-3"/>
    <property type="match status" value="1"/>
</dbReference>
<dbReference type="PANTHER" id="PTHR22749">
    <property type="entry name" value="RIBOFLAVIN KINASE/FMN ADENYLYLTRANSFERASE"/>
    <property type="match status" value="1"/>
</dbReference>
<dbReference type="InterPro" id="IPR023465">
    <property type="entry name" value="Riboflavin_kinase_dom_sf"/>
</dbReference>
<organism evidence="17 18">
    <name type="scientific">Phormidium pseudopriestleyi FRX01</name>
    <dbReference type="NCBI Taxonomy" id="1759528"/>
    <lineage>
        <taxon>Bacteria</taxon>
        <taxon>Bacillati</taxon>
        <taxon>Cyanobacteriota</taxon>
        <taxon>Cyanophyceae</taxon>
        <taxon>Oscillatoriophycideae</taxon>
        <taxon>Oscillatoriales</taxon>
        <taxon>Oscillatoriaceae</taxon>
        <taxon>Phormidium</taxon>
    </lineage>
</organism>
<keyword evidence="8 14" id="KW-0418">Kinase</keyword>
<evidence type="ECO:0000256" key="14">
    <source>
        <dbReference type="PIRNR" id="PIRNR004491"/>
    </source>
</evidence>
<comment type="caution">
    <text evidence="17">The sequence shown here is derived from an EMBL/GenBank/DDBJ whole genome shotgun (WGS) entry which is preliminary data.</text>
</comment>
<accession>A0ABS3FTF4</accession>
<dbReference type="InterPro" id="IPR014729">
    <property type="entry name" value="Rossmann-like_a/b/a_fold"/>
</dbReference>